<proteinExistence type="predicted"/>
<evidence type="ECO:0000313" key="2">
    <source>
        <dbReference type="EMBL" id="RCJ21102.1"/>
    </source>
</evidence>
<keyword evidence="1" id="KW-0472">Membrane</keyword>
<feature type="transmembrane region" description="Helical" evidence="1">
    <location>
        <begin position="12"/>
        <end position="40"/>
    </location>
</feature>
<protein>
    <submittedName>
        <fullName evidence="2">Uncharacterized protein</fullName>
    </submittedName>
</protein>
<keyword evidence="1" id="KW-0812">Transmembrane</keyword>
<keyword evidence="3" id="KW-1185">Reference proteome</keyword>
<name>A0A367QD83_9NOSO</name>
<dbReference type="EMBL" id="LXQD01000333">
    <property type="protein sequence ID" value="RCJ21102.1"/>
    <property type="molecule type" value="Genomic_DNA"/>
</dbReference>
<evidence type="ECO:0000256" key="1">
    <source>
        <dbReference type="SAM" id="Phobius"/>
    </source>
</evidence>
<gene>
    <name evidence="2" type="ORF">A6770_31020</name>
</gene>
<sequence length="87" mass="8931">MKKVIDSIDTALHASAIALLISAGLFGSGALICHGLSIMAANSAQNTLMSRVNWAMQREFSIGGIFVCGGGFLASALARAAFSGNEE</sequence>
<accession>A0A367QD83</accession>
<feature type="transmembrane region" description="Helical" evidence="1">
    <location>
        <begin position="60"/>
        <end position="82"/>
    </location>
</feature>
<evidence type="ECO:0000313" key="3">
    <source>
        <dbReference type="Proteomes" id="UP000252107"/>
    </source>
</evidence>
<dbReference type="Proteomes" id="UP000252107">
    <property type="component" value="Unassembled WGS sequence"/>
</dbReference>
<organism evidence="2 3">
    <name type="scientific">Nostoc minutum NIES-26</name>
    <dbReference type="NCBI Taxonomy" id="1844469"/>
    <lineage>
        <taxon>Bacteria</taxon>
        <taxon>Bacillati</taxon>
        <taxon>Cyanobacteriota</taxon>
        <taxon>Cyanophyceae</taxon>
        <taxon>Nostocales</taxon>
        <taxon>Nostocaceae</taxon>
        <taxon>Nostoc</taxon>
    </lineage>
</organism>
<keyword evidence="1" id="KW-1133">Transmembrane helix</keyword>
<reference evidence="2" key="1">
    <citation type="submission" date="2016-04" db="EMBL/GenBank/DDBJ databases">
        <authorList>
            <person name="Tabuchi Yagui T.R."/>
        </authorList>
    </citation>
    <scope>NUCLEOTIDE SEQUENCE [LARGE SCALE GENOMIC DNA]</scope>
    <source>
        <strain evidence="2">NIES-26</strain>
    </source>
</reference>
<comment type="caution">
    <text evidence="2">The sequence shown here is derived from an EMBL/GenBank/DDBJ whole genome shotgun (WGS) entry which is preliminary data.</text>
</comment>
<dbReference type="AlphaFoldDB" id="A0A367QD83"/>